<dbReference type="AlphaFoldDB" id="A0A1D7TGU4"/>
<dbReference type="InterPro" id="IPR016047">
    <property type="entry name" value="M23ase_b-sheet_dom"/>
</dbReference>
<dbReference type="EMBL" id="CP017111">
    <property type="protein sequence ID" value="AOO64084.1"/>
    <property type="molecule type" value="Genomic_DNA"/>
</dbReference>
<evidence type="ECO:0000259" key="2">
    <source>
        <dbReference type="Pfam" id="PF01551"/>
    </source>
</evidence>
<protein>
    <submittedName>
        <fullName evidence="3">Putative periplasmic peptidase</fullName>
    </submittedName>
</protein>
<dbReference type="Proteomes" id="UP000094609">
    <property type="component" value="Chromosome"/>
</dbReference>
<organism evidence="3 4">
    <name type="scientific">Sulfurospirillum halorespirans DSM 13726</name>
    <dbReference type="NCBI Taxonomy" id="1193502"/>
    <lineage>
        <taxon>Bacteria</taxon>
        <taxon>Pseudomonadati</taxon>
        <taxon>Campylobacterota</taxon>
        <taxon>Epsilonproteobacteria</taxon>
        <taxon>Campylobacterales</taxon>
        <taxon>Sulfurospirillaceae</taxon>
        <taxon>Sulfurospirillum</taxon>
    </lineage>
</organism>
<dbReference type="PANTHER" id="PTHR21666">
    <property type="entry name" value="PEPTIDASE-RELATED"/>
    <property type="match status" value="1"/>
</dbReference>
<reference evidence="4" key="1">
    <citation type="submission" date="2016-08" db="EMBL/GenBank/DDBJ databases">
        <title>Complete genome sequence of the organohalide-respiring Epsilonproteobacterium Sulfurospirillum halorespirans.</title>
        <authorList>
            <person name="Goris T."/>
            <person name="Zimmermann J."/>
            <person name="Schenz B."/>
            <person name="Lemos M."/>
            <person name="Hackermueller J."/>
            <person name="Diekert G."/>
        </authorList>
    </citation>
    <scope>NUCLEOTIDE SEQUENCE [LARGE SCALE GENOMIC DNA]</scope>
    <source>
        <strain>DSM 13726</strain>
        <strain evidence="4">PCE-M2</strain>
    </source>
</reference>
<dbReference type="GO" id="GO:0004222">
    <property type="term" value="F:metalloendopeptidase activity"/>
    <property type="evidence" value="ECO:0007669"/>
    <property type="project" value="TreeGrafter"/>
</dbReference>
<dbReference type="InterPro" id="IPR050570">
    <property type="entry name" value="Cell_wall_metabolism_enzyme"/>
</dbReference>
<sequence>MKKQRKSSIAAFVLGFIFLLLVGGVAFVFNSNLFEREAPQIVLPKEIEWNLKDPIKVQIVDASGLRFVRASLFDGEKSIILDTKEFKSAEKMVDLNLSFPKMGFGANKKVFELNIEAVDGSKWNFFSGNSVSAKSVIKVDTKRPDVNIIGSSYKIMKGGVAAVIFKAQDEAMKSLYVETNFGKKFYPTPFYKEGYYITLVAWPTHIESFTASVVAIDRAGNLTKSHVPYFLQDKKYKTSTIALEDRFLDGKIADLIAEMAPERSSLTKLEKFKFVNEDMRKGNEANILKVTSAVPIDLISGFYLKPFYPLRNGKVVASFGDHRYYEYEKQPTSESYHLGLDLASNAQAAMQTSNDGVVVFARENGIYGNNIIISHGLGVYSLYGHCSSYMVKEGDVVKAGESIAKTGLTGLALGDHLHFGMYVQGVDVRPEEWMDEVWLKESIFNVIESAKKIMDR</sequence>
<proteinExistence type="predicted"/>
<evidence type="ECO:0000313" key="3">
    <source>
        <dbReference type="EMBL" id="AOO64084.1"/>
    </source>
</evidence>
<keyword evidence="1" id="KW-0732">Signal</keyword>
<gene>
    <name evidence="3" type="ORF">SHALO_0287</name>
</gene>
<dbReference type="KEGG" id="shal:SHALO_0287"/>
<dbReference type="InterPro" id="IPR011055">
    <property type="entry name" value="Dup_hybrid_motif"/>
</dbReference>
<evidence type="ECO:0000256" key="1">
    <source>
        <dbReference type="ARBA" id="ARBA00022729"/>
    </source>
</evidence>
<dbReference type="Pfam" id="PF01551">
    <property type="entry name" value="Peptidase_M23"/>
    <property type="match status" value="1"/>
</dbReference>
<dbReference type="STRING" id="1193502.SHALO_0287"/>
<dbReference type="SUPFAM" id="SSF51261">
    <property type="entry name" value="Duplicated hybrid motif"/>
    <property type="match status" value="1"/>
</dbReference>
<dbReference type="CDD" id="cd12797">
    <property type="entry name" value="M23_peptidase"/>
    <property type="match status" value="1"/>
</dbReference>
<evidence type="ECO:0000313" key="4">
    <source>
        <dbReference type="Proteomes" id="UP000094609"/>
    </source>
</evidence>
<dbReference type="PATRIC" id="fig|1193502.14.peg.292"/>
<name>A0A1D7TGU4_9BACT</name>
<dbReference type="RefSeq" id="WP_069477052.1">
    <property type="nucleotide sequence ID" value="NZ_CP017111.1"/>
</dbReference>
<feature type="domain" description="M23ase beta-sheet core" evidence="2">
    <location>
        <begin position="336"/>
        <end position="430"/>
    </location>
</feature>
<accession>A0A1D7TGU4</accession>
<dbReference type="PANTHER" id="PTHR21666:SF289">
    <property type="entry name" value="L-ALA--D-GLU ENDOPEPTIDASE"/>
    <property type="match status" value="1"/>
</dbReference>
<dbReference type="Gene3D" id="2.70.70.10">
    <property type="entry name" value="Glucose Permease (Domain IIA)"/>
    <property type="match status" value="1"/>
</dbReference>
<keyword evidence="4" id="KW-1185">Reference proteome</keyword>